<feature type="binding site" evidence="17">
    <location>
        <position position="74"/>
    </location>
    <ligand>
        <name>ATP</name>
        <dbReference type="ChEBI" id="CHEBI:30616"/>
    </ligand>
</feature>
<dbReference type="AlphaFoldDB" id="A0A1I7ING0"/>
<keyword evidence="6 19" id="KW-0812">Transmembrane</keyword>
<dbReference type="PANTHER" id="PTHR34299:SF1">
    <property type="entry name" value="DIACYLGLYCEROL KINASE"/>
    <property type="match status" value="1"/>
</dbReference>
<keyword evidence="12 19" id="KW-0472">Membrane</keyword>
<dbReference type="Pfam" id="PF01219">
    <property type="entry name" value="DAGK_prokar"/>
    <property type="match status" value="1"/>
</dbReference>
<dbReference type="GO" id="GO:0016301">
    <property type="term" value="F:kinase activity"/>
    <property type="evidence" value="ECO:0007669"/>
    <property type="project" value="UniProtKB-KW"/>
</dbReference>
<sequence>MIDFITKRIKSVKYAFKGAYLLVTTEASVKVQAFIAIVMTIAGFAFDISRIEWIIQIFTIALIMSIEGLNTAVEKIADFIHPEHHQKIGFIKDIAAGAVFITAIAAIIIGCFIYLPKFF</sequence>
<feature type="binding site" evidence="16">
    <location>
        <position position="67"/>
    </location>
    <ligand>
        <name>substrate</name>
    </ligand>
</feature>
<dbReference type="GO" id="GO:0008654">
    <property type="term" value="P:phospholipid biosynthetic process"/>
    <property type="evidence" value="ECO:0007669"/>
    <property type="project" value="UniProtKB-KW"/>
</dbReference>
<dbReference type="STRING" id="1224947.SAMN05216480_11846"/>
<organism evidence="20 21">
    <name type="scientific">Pustulibacterium marinum</name>
    <dbReference type="NCBI Taxonomy" id="1224947"/>
    <lineage>
        <taxon>Bacteria</taxon>
        <taxon>Pseudomonadati</taxon>
        <taxon>Bacteroidota</taxon>
        <taxon>Flavobacteriia</taxon>
        <taxon>Flavobacteriales</taxon>
        <taxon>Flavobacteriaceae</taxon>
        <taxon>Pustulibacterium</taxon>
    </lineage>
</organism>
<dbReference type="GO" id="GO:0005524">
    <property type="term" value="F:ATP binding"/>
    <property type="evidence" value="ECO:0007669"/>
    <property type="project" value="UniProtKB-KW"/>
</dbReference>
<keyword evidence="11" id="KW-0443">Lipid metabolism</keyword>
<evidence type="ECO:0000256" key="14">
    <source>
        <dbReference type="ARBA" id="ARBA00023264"/>
    </source>
</evidence>
<evidence type="ECO:0000256" key="4">
    <source>
        <dbReference type="ARBA" id="ARBA00022516"/>
    </source>
</evidence>
<evidence type="ECO:0000256" key="16">
    <source>
        <dbReference type="PIRSR" id="PIRSR600829-2"/>
    </source>
</evidence>
<feature type="binding site" evidence="17">
    <location>
        <position position="14"/>
    </location>
    <ligand>
        <name>ATP</name>
        <dbReference type="ChEBI" id="CHEBI:30616"/>
    </ligand>
</feature>
<evidence type="ECO:0000256" key="11">
    <source>
        <dbReference type="ARBA" id="ARBA00023098"/>
    </source>
</evidence>
<evidence type="ECO:0000256" key="19">
    <source>
        <dbReference type="SAM" id="Phobius"/>
    </source>
</evidence>
<feature type="binding site" evidence="17">
    <location>
        <begin position="83"/>
        <end position="85"/>
    </location>
    <ligand>
        <name>ATP</name>
        <dbReference type="ChEBI" id="CHEBI:30616"/>
    </ligand>
</feature>
<evidence type="ECO:0000256" key="2">
    <source>
        <dbReference type="ARBA" id="ARBA00005967"/>
    </source>
</evidence>
<dbReference type="OrthoDB" id="1493837at2"/>
<accession>A0A1I7ING0</accession>
<evidence type="ECO:0000256" key="18">
    <source>
        <dbReference type="PIRSR" id="PIRSR600829-4"/>
    </source>
</evidence>
<evidence type="ECO:0000256" key="6">
    <source>
        <dbReference type="ARBA" id="ARBA00022692"/>
    </source>
</evidence>
<keyword evidence="13" id="KW-0594">Phospholipid biosynthesis</keyword>
<feature type="binding site" evidence="17">
    <location>
        <position position="26"/>
    </location>
    <ligand>
        <name>ATP</name>
        <dbReference type="ChEBI" id="CHEBI:30616"/>
    </ligand>
</feature>
<evidence type="ECO:0000313" key="21">
    <source>
        <dbReference type="Proteomes" id="UP000199138"/>
    </source>
</evidence>
<feature type="transmembrane region" description="Helical" evidence="19">
    <location>
        <begin position="20"/>
        <end position="41"/>
    </location>
</feature>
<evidence type="ECO:0000256" key="8">
    <source>
        <dbReference type="ARBA" id="ARBA00022777"/>
    </source>
</evidence>
<dbReference type="InterPro" id="IPR036945">
    <property type="entry name" value="DAGK_sf"/>
</dbReference>
<evidence type="ECO:0000256" key="13">
    <source>
        <dbReference type="ARBA" id="ARBA00023209"/>
    </source>
</evidence>
<dbReference type="PANTHER" id="PTHR34299">
    <property type="entry name" value="DIACYLGLYCEROL KINASE"/>
    <property type="match status" value="1"/>
</dbReference>
<name>A0A1I7ING0_9FLAO</name>
<dbReference type="Gene3D" id="1.10.287.3610">
    <property type="match status" value="1"/>
</dbReference>
<comment type="cofactor">
    <cofactor evidence="18">
        <name>Mg(2+)</name>
        <dbReference type="ChEBI" id="CHEBI:18420"/>
    </cofactor>
    <text evidence="18">Mn(2+), Zn(2+), Cd(2+) and Co(2+) support activity to lesser extents.</text>
</comment>
<keyword evidence="18" id="KW-0460">Magnesium</keyword>
<evidence type="ECO:0000256" key="15">
    <source>
        <dbReference type="PIRSR" id="PIRSR600829-1"/>
    </source>
</evidence>
<evidence type="ECO:0000256" key="7">
    <source>
        <dbReference type="ARBA" id="ARBA00022741"/>
    </source>
</evidence>
<keyword evidence="21" id="KW-1185">Reference proteome</keyword>
<evidence type="ECO:0000256" key="3">
    <source>
        <dbReference type="ARBA" id="ARBA00022475"/>
    </source>
</evidence>
<feature type="transmembrane region" description="Helical" evidence="19">
    <location>
        <begin position="94"/>
        <end position="115"/>
    </location>
</feature>
<keyword evidence="4" id="KW-0444">Lipid biosynthesis</keyword>
<feature type="binding site" evidence="18">
    <location>
        <position position="26"/>
    </location>
    <ligand>
        <name>a divalent metal cation</name>
        <dbReference type="ChEBI" id="CHEBI:60240"/>
    </ligand>
</feature>
<evidence type="ECO:0000256" key="12">
    <source>
        <dbReference type="ARBA" id="ARBA00023136"/>
    </source>
</evidence>
<keyword evidence="14" id="KW-1208">Phospholipid metabolism</keyword>
<evidence type="ECO:0000256" key="5">
    <source>
        <dbReference type="ARBA" id="ARBA00022679"/>
    </source>
</evidence>
<evidence type="ECO:0000256" key="9">
    <source>
        <dbReference type="ARBA" id="ARBA00022840"/>
    </source>
</evidence>
<comment type="subcellular location">
    <subcellularLocation>
        <location evidence="1">Cell membrane</location>
        <topology evidence="1">Multi-pass membrane protein</topology>
    </subcellularLocation>
</comment>
<dbReference type="GO" id="GO:0046872">
    <property type="term" value="F:metal ion binding"/>
    <property type="evidence" value="ECO:0007669"/>
    <property type="project" value="UniProtKB-KW"/>
</dbReference>
<keyword evidence="10 19" id="KW-1133">Transmembrane helix</keyword>
<evidence type="ECO:0000256" key="10">
    <source>
        <dbReference type="ARBA" id="ARBA00022989"/>
    </source>
</evidence>
<feature type="active site" description="Proton acceptor" evidence="15">
    <location>
        <position position="67"/>
    </location>
</feature>
<feature type="transmembrane region" description="Helical" evidence="19">
    <location>
        <begin position="53"/>
        <end position="73"/>
    </location>
</feature>
<keyword evidence="5" id="KW-0808">Transferase</keyword>
<reference evidence="20 21" key="1">
    <citation type="submission" date="2016-10" db="EMBL/GenBank/DDBJ databases">
        <authorList>
            <person name="de Groot N.N."/>
        </authorList>
    </citation>
    <scope>NUCLEOTIDE SEQUENCE [LARGE SCALE GENOMIC DNA]</scope>
    <source>
        <strain evidence="20 21">CGMCC 1.12333</strain>
    </source>
</reference>
<feature type="binding site" evidence="17">
    <location>
        <begin position="92"/>
        <end position="93"/>
    </location>
    <ligand>
        <name>ATP</name>
        <dbReference type="ChEBI" id="CHEBI:30616"/>
    </ligand>
</feature>
<keyword evidence="18" id="KW-0479">Metal-binding</keyword>
<gene>
    <name evidence="20" type="ORF">SAMN05216480_11846</name>
</gene>
<evidence type="ECO:0000256" key="17">
    <source>
        <dbReference type="PIRSR" id="PIRSR600829-3"/>
    </source>
</evidence>
<keyword evidence="7 17" id="KW-0547">Nucleotide-binding</keyword>
<dbReference type="InterPro" id="IPR033717">
    <property type="entry name" value="UDPK"/>
</dbReference>
<proteinExistence type="inferred from homology"/>
<evidence type="ECO:0000313" key="20">
    <source>
        <dbReference type="EMBL" id="SFU74463.1"/>
    </source>
</evidence>
<dbReference type="CDD" id="cd14265">
    <property type="entry name" value="UDPK_IM_like"/>
    <property type="match status" value="1"/>
</dbReference>
<comment type="similarity">
    <text evidence="2">Belongs to the bacterial diacylglycerol kinase family.</text>
</comment>
<feature type="binding site" evidence="18">
    <location>
        <position position="74"/>
    </location>
    <ligand>
        <name>a divalent metal cation</name>
        <dbReference type="ChEBI" id="CHEBI:60240"/>
    </ligand>
</feature>
<keyword evidence="3" id="KW-1003">Cell membrane</keyword>
<protein>
    <submittedName>
        <fullName evidence="20">Diacylglycerol kinase (ATP)</fullName>
    </submittedName>
</protein>
<keyword evidence="8 20" id="KW-0418">Kinase</keyword>
<dbReference type="RefSeq" id="WP_093026360.1">
    <property type="nucleotide sequence ID" value="NZ_FPBK01000018.1"/>
</dbReference>
<dbReference type="EMBL" id="FPBK01000018">
    <property type="protein sequence ID" value="SFU74463.1"/>
    <property type="molecule type" value="Genomic_DNA"/>
</dbReference>
<keyword evidence="9 17" id="KW-0067">ATP-binding</keyword>
<dbReference type="InterPro" id="IPR000829">
    <property type="entry name" value="DAGK"/>
</dbReference>
<dbReference type="Proteomes" id="UP000199138">
    <property type="component" value="Unassembled WGS sequence"/>
</dbReference>
<dbReference type="GO" id="GO:0005886">
    <property type="term" value="C:plasma membrane"/>
    <property type="evidence" value="ECO:0007669"/>
    <property type="project" value="UniProtKB-SubCell"/>
</dbReference>
<evidence type="ECO:0000256" key="1">
    <source>
        <dbReference type="ARBA" id="ARBA00004651"/>
    </source>
</evidence>